<dbReference type="Proteomes" id="UP000494365">
    <property type="component" value="Unassembled WGS sequence"/>
</dbReference>
<name>A0A6S7BFV0_9BURK</name>
<accession>A0A6S7BFV0</accession>
<evidence type="ECO:0000313" key="2">
    <source>
        <dbReference type="Proteomes" id="UP000494365"/>
    </source>
</evidence>
<protein>
    <submittedName>
        <fullName evidence="1">Uncharacterized protein</fullName>
    </submittedName>
</protein>
<keyword evidence="2" id="KW-1185">Reference proteome</keyword>
<proteinExistence type="predicted"/>
<dbReference type="AlphaFoldDB" id="A0A6S7BFV0"/>
<gene>
    <name evidence="1" type="ORF">LMG28614_04806</name>
</gene>
<reference evidence="1 2" key="1">
    <citation type="submission" date="2020-04" db="EMBL/GenBank/DDBJ databases">
        <authorList>
            <person name="De Canck E."/>
        </authorList>
    </citation>
    <scope>NUCLEOTIDE SEQUENCE [LARGE SCALE GENOMIC DNA]</scope>
    <source>
        <strain evidence="1 2">LMG 28614</strain>
    </source>
</reference>
<sequence length="59" mass="6296">MLVCLSSLGVCSFLAKSNYVTGTALQKLKKRFWKQSGHTALGGHWNALAVGSSNSLART</sequence>
<dbReference type="EMBL" id="CADIKK010000024">
    <property type="protein sequence ID" value="CAB3798630.1"/>
    <property type="molecule type" value="Genomic_DNA"/>
</dbReference>
<organism evidence="1 2">
    <name type="scientific">Paraburkholderia ultramafica</name>
    <dbReference type="NCBI Taxonomy" id="1544867"/>
    <lineage>
        <taxon>Bacteria</taxon>
        <taxon>Pseudomonadati</taxon>
        <taxon>Pseudomonadota</taxon>
        <taxon>Betaproteobacteria</taxon>
        <taxon>Burkholderiales</taxon>
        <taxon>Burkholderiaceae</taxon>
        <taxon>Paraburkholderia</taxon>
    </lineage>
</organism>
<evidence type="ECO:0000313" key="1">
    <source>
        <dbReference type="EMBL" id="CAB3798630.1"/>
    </source>
</evidence>